<dbReference type="OrthoDB" id="1768345at2"/>
<evidence type="ECO:0000313" key="5">
    <source>
        <dbReference type="Proteomes" id="UP000095597"/>
    </source>
</evidence>
<evidence type="ECO:0000313" key="4">
    <source>
        <dbReference type="Proteomes" id="UP000095439"/>
    </source>
</evidence>
<dbReference type="Proteomes" id="UP000095597">
    <property type="component" value="Unassembled WGS sequence"/>
</dbReference>
<dbReference type="EMBL" id="CYXO01000012">
    <property type="protein sequence ID" value="CUN11573.1"/>
    <property type="molecule type" value="Genomic_DNA"/>
</dbReference>
<gene>
    <name evidence="2" type="ORF">ERS852423_01563</name>
    <name evidence="1" type="ORF">ERS852573_01986</name>
    <name evidence="3" type="ORF">GT565_09730</name>
</gene>
<evidence type="ECO:0000313" key="3">
    <source>
        <dbReference type="EMBL" id="MZK18389.1"/>
    </source>
</evidence>
<dbReference type="Proteomes" id="UP000446719">
    <property type="component" value="Unassembled WGS sequence"/>
</dbReference>
<dbReference type="Proteomes" id="UP000095439">
    <property type="component" value="Unassembled WGS sequence"/>
</dbReference>
<protein>
    <submittedName>
        <fullName evidence="3">GNAT family acetyltransferase</fullName>
    </submittedName>
</protein>
<dbReference type="GO" id="GO:0016740">
    <property type="term" value="F:transferase activity"/>
    <property type="evidence" value="ECO:0007669"/>
    <property type="project" value="UniProtKB-KW"/>
</dbReference>
<reference evidence="3 6" key="2">
    <citation type="journal article" date="2019" name="Nat. Med.">
        <title>A library of human gut bacterial isolates paired with longitudinal multiomics data enables mechanistic microbiome research.</title>
        <authorList>
            <person name="Poyet M."/>
            <person name="Groussin M."/>
            <person name="Gibbons S.M."/>
            <person name="Avila-Pacheco J."/>
            <person name="Jiang X."/>
            <person name="Kearney S.M."/>
            <person name="Perrotta A.R."/>
            <person name="Berdy B."/>
            <person name="Zhao S."/>
            <person name="Lieberman T.D."/>
            <person name="Swanson P.K."/>
            <person name="Smith M."/>
            <person name="Roesemann S."/>
            <person name="Alexander J.E."/>
            <person name="Rich S.A."/>
            <person name="Livny J."/>
            <person name="Vlamakis H."/>
            <person name="Clish C."/>
            <person name="Bullock K."/>
            <person name="Deik A."/>
            <person name="Scott J."/>
            <person name="Pierce K.A."/>
            <person name="Xavier R.J."/>
            <person name="Alm E.J."/>
        </authorList>
    </citation>
    <scope>NUCLEOTIDE SEQUENCE [LARGE SCALE GENOMIC DNA]</scope>
    <source>
        <strain evidence="3 6">BIOML-A7</strain>
    </source>
</reference>
<dbReference type="EMBL" id="WWSB01000012">
    <property type="protein sequence ID" value="MZK18389.1"/>
    <property type="molecule type" value="Genomic_DNA"/>
</dbReference>
<dbReference type="EMBL" id="CYYY01000006">
    <property type="protein sequence ID" value="CUN83624.1"/>
    <property type="molecule type" value="Genomic_DNA"/>
</dbReference>
<dbReference type="RefSeq" id="WP_055181566.1">
    <property type="nucleotide sequence ID" value="NZ_CABIWY010000006.1"/>
</dbReference>
<accession>A0A173U945</accession>
<organism evidence="1 5">
    <name type="scientific">Dorea longicatena</name>
    <dbReference type="NCBI Taxonomy" id="88431"/>
    <lineage>
        <taxon>Bacteria</taxon>
        <taxon>Bacillati</taxon>
        <taxon>Bacillota</taxon>
        <taxon>Clostridia</taxon>
        <taxon>Lachnospirales</taxon>
        <taxon>Lachnospiraceae</taxon>
        <taxon>Dorea</taxon>
    </lineage>
</organism>
<proteinExistence type="predicted"/>
<evidence type="ECO:0000313" key="6">
    <source>
        <dbReference type="Proteomes" id="UP000446719"/>
    </source>
</evidence>
<evidence type="ECO:0000313" key="2">
    <source>
        <dbReference type="EMBL" id="CUN83624.1"/>
    </source>
</evidence>
<evidence type="ECO:0000313" key="1">
    <source>
        <dbReference type="EMBL" id="CUN11573.1"/>
    </source>
</evidence>
<keyword evidence="3" id="KW-0808">Transferase</keyword>
<dbReference type="AlphaFoldDB" id="A0A173U945"/>
<name>A0A173U945_9FIRM</name>
<reference evidence="4 5" key="1">
    <citation type="submission" date="2015-09" db="EMBL/GenBank/DDBJ databases">
        <authorList>
            <consortium name="Pathogen Informatics"/>
        </authorList>
    </citation>
    <scope>NUCLEOTIDE SEQUENCE [LARGE SCALE GENOMIC DNA]</scope>
    <source>
        <strain evidence="2 4">2789STDY5608866</strain>
        <strain evidence="1 5">2789STDY5834961</strain>
    </source>
</reference>
<sequence>MIKVIGLNIKVLKKEPFSGSHQGMRFFMRAEDDTLHVWVYPEPWCFEKTSDDMKTAKDFPFTQEGLDDSMEWISQEFENRKDYWMQMEKDKMKMILQGRGDS</sequence>